<reference evidence="1 2" key="1">
    <citation type="journal article" date="2019" name="Sci. Rep.">
        <title>Orb-weaving spider Araneus ventricosus genome elucidates the spidroin gene catalogue.</title>
        <authorList>
            <person name="Kono N."/>
            <person name="Nakamura H."/>
            <person name="Ohtoshi R."/>
            <person name="Moran D.A.P."/>
            <person name="Shinohara A."/>
            <person name="Yoshida Y."/>
            <person name="Fujiwara M."/>
            <person name="Mori M."/>
            <person name="Tomita M."/>
            <person name="Arakawa K."/>
        </authorList>
    </citation>
    <scope>NUCLEOTIDE SEQUENCE [LARGE SCALE GENOMIC DNA]</scope>
</reference>
<dbReference type="EMBL" id="BGPR01002137">
    <property type="protein sequence ID" value="GBM68369.1"/>
    <property type="molecule type" value="Genomic_DNA"/>
</dbReference>
<protein>
    <submittedName>
        <fullName evidence="1">Uncharacterized protein</fullName>
    </submittedName>
</protein>
<proteinExistence type="predicted"/>
<organism evidence="1 2">
    <name type="scientific">Araneus ventricosus</name>
    <name type="common">Orbweaver spider</name>
    <name type="synonym">Epeira ventricosa</name>
    <dbReference type="NCBI Taxonomy" id="182803"/>
    <lineage>
        <taxon>Eukaryota</taxon>
        <taxon>Metazoa</taxon>
        <taxon>Ecdysozoa</taxon>
        <taxon>Arthropoda</taxon>
        <taxon>Chelicerata</taxon>
        <taxon>Arachnida</taxon>
        <taxon>Araneae</taxon>
        <taxon>Araneomorphae</taxon>
        <taxon>Entelegynae</taxon>
        <taxon>Araneoidea</taxon>
        <taxon>Araneidae</taxon>
        <taxon>Araneus</taxon>
    </lineage>
</organism>
<gene>
    <name evidence="1" type="ORF">AVEN_198820_1</name>
</gene>
<dbReference type="Proteomes" id="UP000499080">
    <property type="component" value="Unassembled WGS sequence"/>
</dbReference>
<accession>A0A4Y2HTM0</accession>
<keyword evidence="2" id="KW-1185">Reference proteome</keyword>
<evidence type="ECO:0000313" key="2">
    <source>
        <dbReference type="Proteomes" id="UP000499080"/>
    </source>
</evidence>
<sequence length="126" mass="14454">MYCPTATRKTLNNRVASSRRIEERMETGIKINRNIWQTKRTSLGEEFVFDRSTKRNETSDGSICAKRNKAVSFTPKMQWNIPFPKRPPPLCLVSEVFLLAVGQQTISFPSHTVRVAILAFLQSPWP</sequence>
<dbReference type="AlphaFoldDB" id="A0A4Y2HTM0"/>
<name>A0A4Y2HTM0_ARAVE</name>
<comment type="caution">
    <text evidence="1">The sequence shown here is derived from an EMBL/GenBank/DDBJ whole genome shotgun (WGS) entry which is preliminary data.</text>
</comment>
<evidence type="ECO:0000313" key="1">
    <source>
        <dbReference type="EMBL" id="GBM68369.1"/>
    </source>
</evidence>